<evidence type="ECO:0000256" key="2">
    <source>
        <dbReference type="ARBA" id="ARBA00022741"/>
    </source>
</evidence>
<evidence type="ECO:0000256" key="1">
    <source>
        <dbReference type="ARBA" id="ARBA00022448"/>
    </source>
</evidence>
<keyword evidence="1" id="KW-0813">Transport</keyword>
<dbReference type="EMBL" id="DVKS01000001">
    <property type="protein sequence ID" value="HIT40491.1"/>
    <property type="molecule type" value="Genomic_DNA"/>
</dbReference>
<accession>A0A9D1GGN5</accession>
<keyword evidence="3 5" id="KW-0067">ATP-binding</keyword>
<evidence type="ECO:0000313" key="5">
    <source>
        <dbReference type="EMBL" id="HIT40491.1"/>
    </source>
</evidence>
<dbReference type="GO" id="GO:0022857">
    <property type="term" value="F:transmembrane transporter activity"/>
    <property type="evidence" value="ECO:0007669"/>
    <property type="project" value="TreeGrafter"/>
</dbReference>
<dbReference type="GO" id="GO:0016887">
    <property type="term" value="F:ATP hydrolysis activity"/>
    <property type="evidence" value="ECO:0007669"/>
    <property type="project" value="InterPro"/>
</dbReference>
<sequence>MKKRGKPIIQVRELWKIYRMGEEEAAALKGVSLDILQGEICCIFGTSGSGKSTLLNLLAGMERPTAGEVRIRGAQVSRMNEEELAVFRQRYMGFIFQSYNLLPSMTAVENTALPLMFRGVPKREREEEAVKMLKRVGLSHRLGYYPGQMSGGQQQRTGIARAFASRPEVIFADEPTGNLDSRTTEDIMEMIIGFARRYRQTIVMVTHDPDMERYADRVIRLVDGVIVRNESTAVCYKEAFSRRKEGQA</sequence>
<protein>
    <submittedName>
        <fullName evidence="5">ABC transporter ATP-binding protein</fullName>
    </submittedName>
</protein>
<dbReference type="InterPro" id="IPR003593">
    <property type="entry name" value="AAA+_ATPase"/>
</dbReference>
<proteinExistence type="predicted"/>
<dbReference type="PANTHER" id="PTHR24220:SF86">
    <property type="entry name" value="ABC TRANSPORTER ABCH.1"/>
    <property type="match status" value="1"/>
</dbReference>
<dbReference type="CDD" id="cd03255">
    <property type="entry name" value="ABC_MJ0796_LolCDE_FtsE"/>
    <property type="match status" value="1"/>
</dbReference>
<dbReference type="SMART" id="SM00382">
    <property type="entry name" value="AAA"/>
    <property type="match status" value="1"/>
</dbReference>
<dbReference type="InterPro" id="IPR015854">
    <property type="entry name" value="ABC_transpr_LolD-like"/>
</dbReference>
<feature type="domain" description="ABC transporter" evidence="4">
    <location>
        <begin position="9"/>
        <end position="248"/>
    </location>
</feature>
<keyword evidence="2" id="KW-0547">Nucleotide-binding</keyword>
<dbReference type="InterPro" id="IPR003439">
    <property type="entry name" value="ABC_transporter-like_ATP-bd"/>
</dbReference>
<gene>
    <name evidence="5" type="ORF">IAB60_00065</name>
</gene>
<reference evidence="5" key="2">
    <citation type="journal article" date="2021" name="PeerJ">
        <title>Extensive microbial diversity within the chicken gut microbiome revealed by metagenomics and culture.</title>
        <authorList>
            <person name="Gilroy R."/>
            <person name="Ravi A."/>
            <person name="Getino M."/>
            <person name="Pursley I."/>
            <person name="Horton D.L."/>
            <person name="Alikhan N.F."/>
            <person name="Baker D."/>
            <person name="Gharbi K."/>
            <person name="Hall N."/>
            <person name="Watson M."/>
            <person name="Adriaenssens E.M."/>
            <person name="Foster-Nyarko E."/>
            <person name="Jarju S."/>
            <person name="Secka A."/>
            <person name="Antonio M."/>
            <person name="Oren A."/>
            <person name="Chaudhuri R.R."/>
            <person name="La Ragione R."/>
            <person name="Hildebrand F."/>
            <person name="Pallen M.J."/>
        </authorList>
    </citation>
    <scope>NUCLEOTIDE SEQUENCE</scope>
    <source>
        <strain evidence="5">CHK123-3438</strain>
    </source>
</reference>
<evidence type="ECO:0000259" key="4">
    <source>
        <dbReference type="PROSITE" id="PS50893"/>
    </source>
</evidence>
<dbReference type="FunFam" id="3.40.50.300:FF:000032">
    <property type="entry name" value="Export ABC transporter ATP-binding protein"/>
    <property type="match status" value="1"/>
</dbReference>
<evidence type="ECO:0000313" key="6">
    <source>
        <dbReference type="Proteomes" id="UP000886860"/>
    </source>
</evidence>
<dbReference type="InterPro" id="IPR017911">
    <property type="entry name" value="MacB-like_ATP-bd"/>
</dbReference>
<dbReference type="PANTHER" id="PTHR24220">
    <property type="entry name" value="IMPORT ATP-BINDING PROTEIN"/>
    <property type="match status" value="1"/>
</dbReference>
<dbReference type="SUPFAM" id="SSF52540">
    <property type="entry name" value="P-loop containing nucleoside triphosphate hydrolases"/>
    <property type="match status" value="1"/>
</dbReference>
<name>A0A9D1GGN5_9FIRM</name>
<dbReference type="GO" id="GO:0005886">
    <property type="term" value="C:plasma membrane"/>
    <property type="evidence" value="ECO:0007669"/>
    <property type="project" value="TreeGrafter"/>
</dbReference>
<reference evidence="5" key="1">
    <citation type="submission" date="2020-10" db="EMBL/GenBank/DDBJ databases">
        <authorList>
            <person name="Gilroy R."/>
        </authorList>
    </citation>
    <scope>NUCLEOTIDE SEQUENCE</scope>
    <source>
        <strain evidence="5">CHK123-3438</strain>
    </source>
</reference>
<dbReference type="GO" id="GO:0098796">
    <property type="term" value="C:membrane protein complex"/>
    <property type="evidence" value="ECO:0007669"/>
    <property type="project" value="UniProtKB-ARBA"/>
</dbReference>
<dbReference type="Proteomes" id="UP000886860">
    <property type="component" value="Unassembled WGS sequence"/>
</dbReference>
<dbReference type="GO" id="GO:0005524">
    <property type="term" value="F:ATP binding"/>
    <property type="evidence" value="ECO:0007669"/>
    <property type="project" value="UniProtKB-KW"/>
</dbReference>
<evidence type="ECO:0000256" key="3">
    <source>
        <dbReference type="ARBA" id="ARBA00022840"/>
    </source>
</evidence>
<dbReference type="InterPro" id="IPR027417">
    <property type="entry name" value="P-loop_NTPase"/>
</dbReference>
<organism evidence="5 6">
    <name type="scientific">Candidatus Caccovicinus merdipullorum</name>
    <dbReference type="NCBI Taxonomy" id="2840724"/>
    <lineage>
        <taxon>Bacteria</taxon>
        <taxon>Bacillati</taxon>
        <taxon>Bacillota</taxon>
        <taxon>Clostridia</taxon>
        <taxon>Eubacteriales</taxon>
        <taxon>Candidatus Caccovicinus</taxon>
    </lineage>
</organism>
<dbReference type="AlphaFoldDB" id="A0A9D1GGN5"/>
<dbReference type="PROSITE" id="PS50893">
    <property type="entry name" value="ABC_TRANSPORTER_2"/>
    <property type="match status" value="1"/>
</dbReference>
<dbReference type="Pfam" id="PF00005">
    <property type="entry name" value="ABC_tran"/>
    <property type="match status" value="1"/>
</dbReference>
<comment type="caution">
    <text evidence="5">The sequence shown here is derived from an EMBL/GenBank/DDBJ whole genome shotgun (WGS) entry which is preliminary data.</text>
</comment>
<dbReference type="Gene3D" id="3.40.50.300">
    <property type="entry name" value="P-loop containing nucleotide triphosphate hydrolases"/>
    <property type="match status" value="1"/>
</dbReference>